<reference evidence="3 4" key="1">
    <citation type="submission" date="2020-08" db="EMBL/GenBank/DDBJ databases">
        <title>Genomic Encyclopedia of Type Strains, Phase IV (KMG-IV): sequencing the most valuable type-strain genomes for metagenomic binning, comparative biology and taxonomic classification.</title>
        <authorList>
            <person name="Goeker M."/>
        </authorList>
    </citation>
    <scope>NUCLEOTIDE SEQUENCE [LARGE SCALE GENOMIC DNA]</scope>
    <source>
        <strain evidence="3 4">DSM 102234</strain>
    </source>
</reference>
<evidence type="ECO:0000259" key="2">
    <source>
        <dbReference type="Pfam" id="PF12804"/>
    </source>
</evidence>
<dbReference type="PANTHER" id="PTHR43777:SF1">
    <property type="entry name" value="MOLYBDENUM COFACTOR CYTIDYLYLTRANSFERASE"/>
    <property type="match status" value="1"/>
</dbReference>
<dbReference type="GO" id="GO:0016779">
    <property type="term" value="F:nucleotidyltransferase activity"/>
    <property type="evidence" value="ECO:0007669"/>
    <property type="project" value="UniProtKB-KW"/>
</dbReference>
<dbReference type="InterPro" id="IPR025877">
    <property type="entry name" value="MobA-like_NTP_Trfase"/>
</dbReference>
<dbReference type="PANTHER" id="PTHR43777">
    <property type="entry name" value="MOLYBDENUM COFACTOR CYTIDYLYLTRANSFERASE"/>
    <property type="match status" value="1"/>
</dbReference>
<dbReference type="Gene3D" id="3.90.550.10">
    <property type="entry name" value="Spore Coat Polysaccharide Biosynthesis Protein SpsA, Chain A"/>
    <property type="match status" value="1"/>
</dbReference>
<dbReference type="InterPro" id="IPR029044">
    <property type="entry name" value="Nucleotide-diphossugar_trans"/>
</dbReference>
<sequence length="209" mass="22287">MIGEHIDTGAQIAILILAAGASSRMKGRDKLLEQVDGIPLLRRQALRAQASSCAVLVALPPPPHDRYAALEGLSVTPIPVADAAEGINASLRAGLAAVSPHVNAVMVLLADMPDITENDIKSVIQAVDLKSKMLIWRATTDTEKGGHPIVFHRQLFADLSALRGDEGGSPVVKANSARMLGVPLPDTHARLDLDTPEAWVQWRALRKAI</sequence>
<feature type="domain" description="MobA-like NTP transferase" evidence="2">
    <location>
        <begin position="15"/>
        <end position="175"/>
    </location>
</feature>
<keyword evidence="4" id="KW-1185">Reference proteome</keyword>
<dbReference type="Proteomes" id="UP000530268">
    <property type="component" value="Unassembled WGS sequence"/>
</dbReference>
<name>A0A7W6E6Z4_9RHOB</name>
<dbReference type="SUPFAM" id="SSF53448">
    <property type="entry name" value="Nucleotide-diphospho-sugar transferases"/>
    <property type="match status" value="1"/>
</dbReference>
<proteinExistence type="predicted"/>
<dbReference type="RefSeq" id="WP_184565724.1">
    <property type="nucleotide sequence ID" value="NZ_JACIEI010000006.1"/>
</dbReference>
<evidence type="ECO:0000313" key="4">
    <source>
        <dbReference type="Proteomes" id="UP000530268"/>
    </source>
</evidence>
<accession>A0A7W6E6Z4</accession>
<dbReference type="AlphaFoldDB" id="A0A7W6E6Z4"/>
<keyword evidence="1" id="KW-0460">Magnesium</keyword>
<dbReference type="EMBL" id="JACIEI010000006">
    <property type="protein sequence ID" value="MBB3994586.1"/>
    <property type="molecule type" value="Genomic_DNA"/>
</dbReference>
<comment type="caution">
    <text evidence="3">The sequence shown here is derived from an EMBL/GenBank/DDBJ whole genome shotgun (WGS) entry which is preliminary data.</text>
</comment>
<keyword evidence="3" id="KW-0808">Transferase</keyword>
<dbReference type="Pfam" id="PF12804">
    <property type="entry name" value="NTP_transf_3"/>
    <property type="match status" value="1"/>
</dbReference>
<evidence type="ECO:0000256" key="1">
    <source>
        <dbReference type="ARBA" id="ARBA00022842"/>
    </source>
</evidence>
<dbReference type="CDD" id="cd04182">
    <property type="entry name" value="GT_2_like_f"/>
    <property type="match status" value="1"/>
</dbReference>
<gene>
    <name evidence="3" type="ORF">GGR95_002232</name>
</gene>
<organism evidence="3 4">
    <name type="scientific">Sulfitobacter undariae</name>
    <dbReference type="NCBI Taxonomy" id="1563671"/>
    <lineage>
        <taxon>Bacteria</taxon>
        <taxon>Pseudomonadati</taxon>
        <taxon>Pseudomonadota</taxon>
        <taxon>Alphaproteobacteria</taxon>
        <taxon>Rhodobacterales</taxon>
        <taxon>Roseobacteraceae</taxon>
        <taxon>Sulfitobacter</taxon>
    </lineage>
</organism>
<evidence type="ECO:0000313" key="3">
    <source>
        <dbReference type="EMBL" id="MBB3994586.1"/>
    </source>
</evidence>
<keyword evidence="3" id="KW-0548">Nucleotidyltransferase</keyword>
<protein>
    <submittedName>
        <fullName evidence="3">CTP:molybdopterin cytidylyltransferase MocA</fullName>
    </submittedName>
</protein>